<evidence type="ECO:0000256" key="1">
    <source>
        <dbReference type="SAM" id="MobiDB-lite"/>
    </source>
</evidence>
<dbReference type="HOGENOM" id="CLU_665675_0_0_1"/>
<dbReference type="RefSeq" id="XP_460676.2">
    <property type="nucleotide sequence ID" value="XM_460676.1"/>
</dbReference>
<feature type="compositionally biased region" description="Basic and acidic residues" evidence="1">
    <location>
        <begin position="384"/>
        <end position="396"/>
    </location>
</feature>
<protein>
    <submittedName>
        <fullName evidence="2">DEHA2F07326p</fullName>
    </submittedName>
</protein>
<dbReference type="KEGG" id="dha:DEHA2F07326g"/>
<sequence length="413" mass="48385">MSTKKEREVILNSIEDEYRHDLSLHLYSTFLFHQINPLFPRRNWASWPLPFDRVPDPRSSKTFVGSENCIEQFDDIDHETNVNRENELDMRESVSTDDEDESEDTGDDDEVSVKDEVIHQNRHKRYTRIRSVATKETLSNSKVDIMIELHALLERKIHSKLKNVADKQNLTMSADVSSAMTNEVCKKLANKVDHLVNNIINFQKQGKTRLSSSRPYPRLLNWQDILLAGLDVDESHKKTLDSTSHANLYQKCERIFDNPKYTYEYDDNEEEGDDENQSNDVPDTYVINPEQGEEESTLDTSKQKFNYSEYLSKVEETHRGLINYKNFKQRMLKNRNQEDKLRELKKAIFMRKLNLQTKYSNIDWSKTKKRPKIQGRKAPKKYRIQNEDKDSQKEDALAHGGISLTADDFTVNI</sequence>
<dbReference type="GeneID" id="2903260"/>
<reference evidence="2 3" key="1">
    <citation type="journal article" date="2004" name="Nature">
        <title>Genome evolution in yeasts.</title>
        <authorList>
            <consortium name="Genolevures"/>
            <person name="Dujon B."/>
            <person name="Sherman D."/>
            <person name="Fischer G."/>
            <person name="Durrens P."/>
            <person name="Casaregola S."/>
            <person name="Lafontaine I."/>
            <person name="de Montigny J."/>
            <person name="Marck C."/>
            <person name="Neuveglise C."/>
            <person name="Talla E."/>
            <person name="Goffard N."/>
            <person name="Frangeul L."/>
            <person name="Aigle M."/>
            <person name="Anthouard V."/>
            <person name="Babour A."/>
            <person name="Barbe V."/>
            <person name="Barnay S."/>
            <person name="Blanchin S."/>
            <person name="Beckerich J.M."/>
            <person name="Beyne E."/>
            <person name="Bleykasten C."/>
            <person name="Boisrame A."/>
            <person name="Boyer J."/>
            <person name="Cattolico L."/>
            <person name="Confanioleri F."/>
            <person name="de Daruvar A."/>
            <person name="Despons L."/>
            <person name="Fabre E."/>
            <person name="Fairhead C."/>
            <person name="Ferry-Dumazet H."/>
            <person name="Groppi A."/>
            <person name="Hantraye F."/>
            <person name="Hennequin C."/>
            <person name="Jauniaux N."/>
            <person name="Joyet P."/>
            <person name="Kachouri R."/>
            <person name="Kerrest A."/>
            <person name="Koszul R."/>
            <person name="Lemaire M."/>
            <person name="Lesur I."/>
            <person name="Ma L."/>
            <person name="Muller H."/>
            <person name="Nicaud J.M."/>
            <person name="Nikolski M."/>
            <person name="Oztas S."/>
            <person name="Ozier-Kalogeropoulos O."/>
            <person name="Pellenz S."/>
            <person name="Potier S."/>
            <person name="Richard G.F."/>
            <person name="Straub M.L."/>
            <person name="Suleau A."/>
            <person name="Swennene D."/>
            <person name="Tekaia F."/>
            <person name="Wesolowski-Louvel M."/>
            <person name="Westhof E."/>
            <person name="Wirth B."/>
            <person name="Zeniou-Meyer M."/>
            <person name="Zivanovic I."/>
            <person name="Bolotin-Fukuhara M."/>
            <person name="Thierry A."/>
            <person name="Bouchier C."/>
            <person name="Caudron B."/>
            <person name="Scarpelli C."/>
            <person name="Gaillardin C."/>
            <person name="Weissenbach J."/>
            <person name="Wincker P."/>
            <person name="Souciet J.L."/>
        </authorList>
    </citation>
    <scope>NUCLEOTIDE SEQUENCE [LARGE SCALE GENOMIC DNA]</scope>
    <source>
        <strain evidence="3">ATCC 36239 / CBS 767 / BCRC 21394 / JCM 1990 / NBRC 0083 / IGC 2968</strain>
    </source>
</reference>
<dbReference type="eggNOG" id="ENOG502T2HP">
    <property type="taxonomic scope" value="Eukaryota"/>
</dbReference>
<proteinExistence type="predicted"/>
<evidence type="ECO:0000313" key="2">
    <source>
        <dbReference type="EMBL" id="CAG89013.2"/>
    </source>
</evidence>
<dbReference type="Proteomes" id="UP000000599">
    <property type="component" value="Chromosome F"/>
</dbReference>
<dbReference type="AlphaFoldDB" id="Q6BM95"/>
<feature type="region of interest" description="Disordered" evidence="1">
    <location>
        <begin position="74"/>
        <end position="114"/>
    </location>
</feature>
<feature type="compositionally biased region" description="Basic and acidic residues" evidence="1">
    <location>
        <begin position="78"/>
        <end position="94"/>
    </location>
</feature>
<accession>Q6BM95</accession>
<dbReference type="OMA" id="CEDDIRT"/>
<gene>
    <name evidence="2" type="ordered locus">DEHA2F07326g</name>
</gene>
<organism evidence="2 3">
    <name type="scientific">Debaryomyces hansenii (strain ATCC 36239 / CBS 767 / BCRC 21394 / JCM 1990 / NBRC 0083 / IGC 2968)</name>
    <name type="common">Yeast</name>
    <name type="synonym">Torulaspora hansenii</name>
    <dbReference type="NCBI Taxonomy" id="284592"/>
    <lineage>
        <taxon>Eukaryota</taxon>
        <taxon>Fungi</taxon>
        <taxon>Dikarya</taxon>
        <taxon>Ascomycota</taxon>
        <taxon>Saccharomycotina</taxon>
        <taxon>Pichiomycetes</taxon>
        <taxon>Debaryomycetaceae</taxon>
        <taxon>Debaryomyces</taxon>
    </lineage>
</organism>
<evidence type="ECO:0000313" key="3">
    <source>
        <dbReference type="Proteomes" id="UP000000599"/>
    </source>
</evidence>
<feature type="compositionally biased region" description="Acidic residues" evidence="1">
    <location>
        <begin position="264"/>
        <end position="277"/>
    </location>
</feature>
<dbReference type="EMBL" id="CR382138">
    <property type="protein sequence ID" value="CAG89013.2"/>
    <property type="molecule type" value="Genomic_DNA"/>
</dbReference>
<feature type="region of interest" description="Disordered" evidence="1">
    <location>
        <begin position="366"/>
        <end position="396"/>
    </location>
</feature>
<keyword evidence="3" id="KW-1185">Reference proteome</keyword>
<feature type="compositionally biased region" description="Acidic residues" evidence="1">
    <location>
        <begin position="95"/>
        <end position="110"/>
    </location>
</feature>
<name>Q6BM95_DEBHA</name>
<dbReference type="VEuPathDB" id="FungiDB:DEHA2F07326g"/>
<dbReference type="OrthoDB" id="4068335at2759"/>
<feature type="compositionally biased region" description="Basic residues" evidence="1">
    <location>
        <begin position="367"/>
        <end position="383"/>
    </location>
</feature>
<dbReference type="InParanoid" id="Q6BM95"/>
<feature type="region of interest" description="Disordered" evidence="1">
    <location>
        <begin position="264"/>
        <end position="301"/>
    </location>
</feature>